<evidence type="ECO:0000313" key="2">
    <source>
        <dbReference type="Proteomes" id="UP000003729"/>
    </source>
</evidence>
<evidence type="ECO:0000313" key="1">
    <source>
        <dbReference type="EMBL" id="EEB44587.1"/>
    </source>
</evidence>
<protein>
    <submittedName>
        <fullName evidence="1">Uncharacterized protein</fullName>
    </submittedName>
</protein>
<dbReference type="Proteomes" id="UP000003729">
    <property type="component" value="Unassembled WGS sequence"/>
</dbReference>
<proteinExistence type="predicted"/>
<gene>
    <name evidence="1" type="ORF">PROVALCAL_03401</name>
</gene>
<dbReference type="GeneID" id="57293260"/>
<name>B6XJ50_9GAMM</name>
<sequence>MVKEKTPSALPICGVIMPIAPTDGYPTSHWEDVRAIIYEAAKAANFEPNLVSFDDDIGVIQKRIVQNIYDNPIVICDISSRNANVMFELGMRLAFDKPTIIIKDNKTSYSFDISPIEHLEYPSDLRYQSINSFQEKLKQKIIDTYQKSQNDPNFTTFLKHFGTFKVAQLDEKEVSSTEFLASEIKDLRNLILNNIKSNSRFNHLLPSRNGVQIQHEGYEYSFIKPNEHVTLDKICNFLNTQGYSISLAAQGDEDNEIFLISQNHLGVLERTKLQHLLDKTFKNKN</sequence>
<reference evidence="1 2" key="1">
    <citation type="submission" date="2008-10" db="EMBL/GenBank/DDBJ databases">
        <title>Draft genome sequence of Providencia alcalifaciens (DSM 30120).</title>
        <authorList>
            <person name="Sudarsanam P."/>
            <person name="Ley R."/>
            <person name="Guruge J."/>
            <person name="Turnbaugh P.J."/>
            <person name="Mahowald M."/>
            <person name="Liep D."/>
            <person name="Gordon J."/>
        </authorList>
    </citation>
    <scope>NUCLEOTIDE SEQUENCE [LARGE SCALE GENOMIC DNA]</scope>
    <source>
        <strain evidence="1 2">DSM 30120</strain>
    </source>
</reference>
<dbReference type="EMBL" id="ABXW01000062">
    <property type="protein sequence ID" value="EEB44587.1"/>
    <property type="molecule type" value="Genomic_DNA"/>
</dbReference>
<dbReference type="AlphaFoldDB" id="B6XJ50"/>
<comment type="caution">
    <text evidence="1">The sequence shown here is derived from an EMBL/GenBank/DDBJ whole genome shotgun (WGS) entry which is preliminary data.</text>
</comment>
<organism evidence="1 2">
    <name type="scientific">Providencia alcalifaciens DSM 30120</name>
    <dbReference type="NCBI Taxonomy" id="520999"/>
    <lineage>
        <taxon>Bacteria</taxon>
        <taxon>Pseudomonadati</taxon>
        <taxon>Pseudomonadota</taxon>
        <taxon>Gammaproteobacteria</taxon>
        <taxon>Enterobacterales</taxon>
        <taxon>Morganellaceae</taxon>
        <taxon>Providencia</taxon>
    </lineage>
</organism>
<reference evidence="1 2" key="2">
    <citation type="submission" date="2008-10" db="EMBL/GenBank/DDBJ databases">
        <authorList>
            <person name="Fulton L."/>
            <person name="Clifton S."/>
            <person name="Fulton B."/>
            <person name="Xu J."/>
            <person name="Minx P."/>
            <person name="Pepin K.H."/>
            <person name="Johnson M."/>
            <person name="Bhonagiri V."/>
            <person name="Nash W.E."/>
            <person name="Mardis E.R."/>
            <person name="Wilson R.K."/>
        </authorList>
    </citation>
    <scope>NUCLEOTIDE SEQUENCE [LARGE SCALE GENOMIC DNA]</scope>
    <source>
        <strain evidence="1 2">DSM 30120</strain>
    </source>
</reference>
<dbReference type="RefSeq" id="WP_006660320.1">
    <property type="nucleotide sequence ID" value="NZ_ABXW01000062.1"/>
</dbReference>
<accession>B6XJ50</accession>
<dbReference type="eggNOG" id="ENOG5033UZM">
    <property type="taxonomic scope" value="Bacteria"/>
</dbReference>